<evidence type="ECO:0000256" key="4">
    <source>
        <dbReference type="ARBA" id="ARBA00022801"/>
    </source>
</evidence>
<evidence type="ECO:0000313" key="11">
    <source>
        <dbReference type="Proteomes" id="UP001500767"/>
    </source>
</evidence>
<dbReference type="PROSITE" id="PS00211">
    <property type="entry name" value="ABC_TRANSPORTER_1"/>
    <property type="match status" value="1"/>
</dbReference>
<feature type="transmembrane region" description="Helical" evidence="7">
    <location>
        <begin position="596"/>
        <end position="618"/>
    </location>
</feature>
<evidence type="ECO:0000313" key="10">
    <source>
        <dbReference type="EMBL" id="GAA3579715.1"/>
    </source>
</evidence>
<dbReference type="SMART" id="SM00939">
    <property type="entry name" value="PepX_C"/>
    <property type="match status" value="1"/>
</dbReference>
<dbReference type="Pfam" id="PF08530">
    <property type="entry name" value="PepX_C"/>
    <property type="match status" value="1"/>
</dbReference>
<dbReference type="EMBL" id="BAAAYR010000007">
    <property type="protein sequence ID" value="GAA3579715.1"/>
    <property type="molecule type" value="Genomic_DNA"/>
</dbReference>
<dbReference type="SUPFAM" id="SSF53474">
    <property type="entry name" value="alpha/beta-Hydrolases"/>
    <property type="match status" value="1"/>
</dbReference>
<dbReference type="InterPro" id="IPR003439">
    <property type="entry name" value="ABC_transporter-like_ATP-bd"/>
</dbReference>
<dbReference type="InterPro" id="IPR017871">
    <property type="entry name" value="ABC_transporter-like_CS"/>
</dbReference>
<dbReference type="GO" id="GO:0016787">
    <property type="term" value="F:hydrolase activity"/>
    <property type="evidence" value="ECO:0007669"/>
    <property type="project" value="UniProtKB-KW"/>
</dbReference>
<evidence type="ECO:0000256" key="2">
    <source>
        <dbReference type="ARBA" id="ARBA00022448"/>
    </source>
</evidence>
<dbReference type="InterPro" id="IPR008979">
    <property type="entry name" value="Galactose-bd-like_sf"/>
</dbReference>
<keyword evidence="5" id="KW-0067">ATP-binding</keyword>
<proteinExistence type="inferred from homology"/>
<dbReference type="InterPro" id="IPR013736">
    <property type="entry name" value="Xaa-Pro_dipept_C"/>
</dbReference>
<evidence type="ECO:0000256" key="7">
    <source>
        <dbReference type="SAM" id="Phobius"/>
    </source>
</evidence>
<comment type="similarity">
    <text evidence="1">Belongs to the ABC transporter superfamily.</text>
</comment>
<dbReference type="InterPro" id="IPR027417">
    <property type="entry name" value="P-loop_NTPase"/>
</dbReference>
<sequence>MPRTRPGPASRVAAVLGGLVVGLVPLLAAVPAQAADERVTETVLQVPGTPEPDGTAVSLDATLLTTAPGTARPAIVLAHGLGGTKADSLPTARSLARDGYAVLVYTARGFGASGGLVHLDDPAYEGRDAVAMVDEAAARPEVERVGDDPVVGFAGASYGGAVALEAAALDPRIDAIVPAFTYADLTSALVPQHAVVGGPGSLGDVTPAGPTGVLKAAWAAALFTGTASAGGAADDGAPAEPSGSSSTQSPTPSLCGRFAADVCRAYLGAARTGTPDDDLLALTRRSSPDLGRIAAPTLMIQGEDDTLFGLDQADRVMRGLPASTPAATAWVPGGHDGDVSVDAQLDRLTAWFDRYLKRDASAPAVPTFAVTVPETALVGQADDDDRAPRELRSDTYPGRGSAAPSTRTVALDGGPQTVVNPAGARPGALTNLPGSGALGAAAAAAGYPLAVLPGQAATFTSAPVTRPYDLVGSGRVQVEVSSSTSEAVLFASVWDLGPDDPETQRPTSTVLPGRAVAPVRLTGLTPGRPTTVEVALPVVSHTVPVGHRLQVVLATTDSAYAGPVAPATYRVSLVRPSLVLPDLGGLTASGGSRLDVPLPLVVGVGLVLLAALVGLVLLRRSRRAVVDRPELADVPLVVEGLVKSYADGFRAVDGVSFRAERGQVVGLLGPNGAGKTTSLRMVVGLIRPDSGEVWVEGHPVHAGADVLSSVGALIEGPGFLPHLSGRANLDAYWAATGRPIEEAHLDEALAIAGLGSAVDRRVKGYSQGMRQRLGIAQAMLGLPRLLLLDEPTNGLDPPQISAMRKVLADYAAAGRTVVVSSHLLAEVEQTCDHVVVMARGRVLLSESTATLTGDGRRRLEEAFLDLLDAEPEPAGAAS</sequence>
<dbReference type="PANTHER" id="PTHR43335:SF4">
    <property type="entry name" value="ABC TRANSPORTER, ATP-BINDING PROTEIN"/>
    <property type="match status" value="1"/>
</dbReference>
<keyword evidence="7" id="KW-1133">Transmembrane helix</keyword>
<feature type="signal peptide" evidence="8">
    <location>
        <begin position="1"/>
        <end position="34"/>
    </location>
</feature>
<dbReference type="InterPro" id="IPR000383">
    <property type="entry name" value="Xaa-Pro-like_dom"/>
</dbReference>
<evidence type="ECO:0000256" key="3">
    <source>
        <dbReference type="ARBA" id="ARBA00022741"/>
    </source>
</evidence>
<feature type="chain" id="PRO_5046338458" evidence="8">
    <location>
        <begin position="35"/>
        <end position="878"/>
    </location>
</feature>
<feature type="domain" description="ABC transporter" evidence="9">
    <location>
        <begin position="636"/>
        <end position="864"/>
    </location>
</feature>
<dbReference type="Pfam" id="PF00005">
    <property type="entry name" value="ABC_tran"/>
    <property type="match status" value="1"/>
</dbReference>
<keyword evidence="11" id="KW-1185">Reference proteome</keyword>
<evidence type="ECO:0000256" key="6">
    <source>
        <dbReference type="SAM" id="MobiDB-lite"/>
    </source>
</evidence>
<evidence type="ECO:0000256" key="5">
    <source>
        <dbReference type="ARBA" id="ARBA00022840"/>
    </source>
</evidence>
<dbReference type="RefSeq" id="WP_204913000.1">
    <property type="nucleotide sequence ID" value="NZ_BAAAYR010000007.1"/>
</dbReference>
<feature type="region of interest" description="Disordered" evidence="6">
    <location>
        <begin position="230"/>
        <end position="252"/>
    </location>
</feature>
<comment type="caution">
    <text evidence="10">The sequence shown here is derived from an EMBL/GenBank/DDBJ whole genome shotgun (WGS) entry which is preliminary data.</text>
</comment>
<evidence type="ECO:0000259" key="9">
    <source>
        <dbReference type="PROSITE" id="PS50893"/>
    </source>
</evidence>
<accession>A0ABP6YB63</accession>
<evidence type="ECO:0000256" key="8">
    <source>
        <dbReference type="SAM" id="SignalP"/>
    </source>
</evidence>
<dbReference type="Gene3D" id="2.60.120.260">
    <property type="entry name" value="Galactose-binding domain-like"/>
    <property type="match status" value="1"/>
</dbReference>
<dbReference type="InterPro" id="IPR029058">
    <property type="entry name" value="AB_hydrolase_fold"/>
</dbReference>
<keyword evidence="2" id="KW-0813">Transport</keyword>
<keyword evidence="8" id="KW-0732">Signal</keyword>
<name>A0ABP6YB63_9ACTN</name>
<keyword evidence="7" id="KW-0812">Transmembrane</keyword>
<gene>
    <name evidence="10" type="ORF">GCM10022197_41590</name>
</gene>
<keyword evidence="7" id="KW-0472">Membrane</keyword>
<dbReference type="SMART" id="SM00382">
    <property type="entry name" value="AAA"/>
    <property type="match status" value="1"/>
</dbReference>
<evidence type="ECO:0000256" key="1">
    <source>
        <dbReference type="ARBA" id="ARBA00005417"/>
    </source>
</evidence>
<dbReference type="Pfam" id="PF02129">
    <property type="entry name" value="Peptidase_S15"/>
    <property type="match status" value="1"/>
</dbReference>
<dbReference type="Proteomes" id="UP001500767">
    <property type="component" value="Unassembled WGS sequence"/>
</dbReference>
<keyword evidence="4 10" id="KW-0378">Hydrolase</keyword>
<dbReference type="Gene3D" id="3.40.50.300">
    <property type="entry name" value="P-loop containing nucleotide triphosphate hydrolases"/>
    <property type="match status" value="1"/>
</dbReference>
<dbReference type="SUPFAM" id="SSF52540">
    <property type="entry name" value="P-loop containing nucleoside triphosphate hydrolases"/>
    <property type="match status" value="1"/>
</dbReference>
<feature type="region of interest" description="Disordered" evidence="6">
    <location>
        <begin position="379"/>
        <end position="407"/>
    </location>
</feature>
<dbReference type="PANTHER" id="PTHR43335">
    <property type="entry name" value="ABC TRANSPORTER, ATP-BINDING PROTEIN"/>
    <property type="match status" value="1"/>
</dbReference>
<dbReference type="Gene3D" id="3.40.50.1820">
    <property type="entry name" value="alpha/beta hydrolase"/>
    <property type="match status" value="1"/>
</dbReference>
<dbReference type="SUPFAM" id="SSF49785">
    <property type="entry name" value="Galactose-binding domain-like"/>
    <property type="match status" value="1"/>
</dbReference>
<keyword evidence="3" id="KW-0547">Nucleotide-binding</keyword>
<dbReference type="PROSITE" id="PS50893">
    <property type="entry name" value="ABC_TRANSPORTER_2"/>
    <property type="match status" value="1"/>
</dbReference>
<reference evidence="11" key="1">
    <citation type="journal article" date="2019" name="Int. J. Syst. Evol. Microbiol.">
        <title>The Global Catalogue of Microorganisms (GCM) 10K type strain sequencing project: providing services to taxonomists for standard genome sequencing and annotation.</title>
        <authorList>
            <consortium name="The Broad Institute Genomics Platform"/>
            <consortium name="The Broad Institute Genome Sequencing Center for Infectious Disease"/>
            <person name="Wu L."/>
            <person name="Ma J."/>
        </authorList>
    </citation>
    <scope>NUCLEOTIDE SEQUENCE [LARGE SCALE GENOMIC DNA]</scope>
    <source>
        <strain evidence="11">JCM 16540</strain>
    </source>
</reference>
<organism evidence="10 11">
    <name type="scientific">Microlunatus spumicola</name>
    <dbReference type="NCBI Taxonomy" id="81499"/>
    <lineage>
        <taxon>Bacteria</taxon>
        <taxon>Bacillati</taxon>
        <taxon>Actinomycetota</taxon>
        <taxon>Actinomycetes</taxon>
        <taxon>Propionibacteriales</taxon>
        <taxon>Propionibacteriaceae</taxon>
        <taxon>Microlunatus</taxon>
    </lineage>
</organism>
<protein>
    <submittedName>
        <fullName evidence="10">Alpha/beta fold hydrolase</fullName>
    </submittedName>
</protein>
<dbReference type="InterPro" id="IPR003593">
    <property type="entry name" value="AAA+_ATPase"/>
</dbReference>